<accession>A0A814DTI9</accession>
<evidence type="ECO:0000313" key="3">
    <source>
        <dbReference type="Proteomes" id="UP000663860"/>
    </source>
</evidence>
<evidence type="ECO:0000313" key="2">
    <source>
        <dbReference type="EMBL" id="CAF0961521.1"/>
    </source>
</evidence>
<gene>
    <name evidence="2" type="ORF">IZO911_LOCUS15569</name>
</gene>
<organism evidence="2 3">
    <name type="scientific">Adineta steineri</name>
    <dbReference type="NCBI Taxonomy" id="433720"/>
    <lineage>
        <taxon>Eukaryota</taxon>
        <taxon>Metazoa</taxon>
        <taxon>Spiralia</taxon>
        <taxon>Gnathifera</taxon>
        <taxon>Rotifera</taxon>
        <taxon>Eurotatoria</taxon>
        <taxon>Bdelloidea</taxon>
        <taxon>Adinetida</taxon>
        <taxon>Adinetidae</taxon>
        <taxon>Adineta</taxon>
    </lineage>
</organism>
<name>A0A814DTI9_9BILA</name>
<dbReference type="EMBL" id="CAJNOE010000135">
    <property type="protein sequence ID" value="CAF0961521.1"/>
    <property type="molecule type" value="Genomic_DNA"/>
</dbReference>
<feature type="transmembrane region" description="Helical" evidence="1">
    <location>
        <begin position="80"/>
        <end position="98"/>
    </location>
</feature>
<feature type="transmembrane region" description="Helical" evidence="1">
    <location>
        <begin position="151"/>
        <end position="182"/>
    </location>
</feature>
<comment type="caution">
    <text evidence="2">The sequence shown here is derived from an EMBL/GenBank/DDBJ whole genome shotgun (WGS) entry which is preliminary data.</text>
</comment>
<reference evidence="2" key="1">
    <citation type="submission" date="2021-02" db="EMBL/GenBank/DDBJ databases">
        <authorList>
            <person name="Nowell W R."/>
        </authorList>
    </citation>
    <scope>NUCLEOTIDE SEQUENCE</scope>
</reference>
<dbReference type="AlphaFoldDB" id="A0A814DTI9"/>
<dbReference type="Proteomes" id="UP000663860">
    <property type="component" value="Unassembled WGS sequence"/>
</dbReference>
<feature type="transmembrane region" description="Helical" evidence="1">
    <location>
        <begin position="40"/>
        <end position="60"/>
    </location>
</feature>
<evidence type="ECO:0000256" key="1">
    <source>
        <dbReference type="SAM" id="Phobius"/>
    </source>
</evidence>
<protein>
    <submittedName>
        <fullName evidence="2">Uncharacterized protein</fullName>
    </submittedName>
</protein>
<sequence length="241" mass="27335">MAAPREIVLKEDDIIEIGYYGIRVFSSIKDYQKLDSNKSLGQLVFFLGLCLVVISGVDLSKLSWTLTQTEESIWPSTGKGIWIGLLVMAVGVFTLIAVREQTHSAFYILLPYTIVAIILCFFGLLTSIAVLQRYTQDPQLSQKENRNKQEGIQFALAALLIGLFALTFLFLSCLSCMICWTIPNFCTRYQGRNPQLIQQNQQGFPIRIPLASPRTPHQRLIRNHRRPRFASYSPRSRTSSV</sequence>
<keyword evidence="1" id="KW-1133">Transmembrane helix</keyword>
<feature type="transmembrane region" description="Helical" evidence="1">
    <location>
        <begin position="105"/>
        <end position="131"/>
    </location>
</feature>
<keyword evidence="1" id="KW-0472">Membrane</keyword>
<proteinExistence type="predicted"/>
<keyword evidence="1" id="KW-0812">Transmembrane</keyword>